<organism evidence="6 7">
    <name type="scientific">Marinigracilibium pacificum</name>
    <dbReference type="NCBI Taxonomy" id="2729599"/>
    <lineage>
        <taxon>Bacteria</taxon>
        <taxon>Pseudomonadati</taxon>
        <taxon>Bacteroidota</taxon>
        <taxon>Cytophagia</taxon>
        <taxon>Cytophagales</taxon>
        <taxon>Flammeovirgaceae</taxon>
        <taxon>Marinigracilibium</taxon>
    </lineage>
</organism>
<feature type="domain" description="HTH marR-type" evidence="5">
    <location>
        <begin position="22"/>
        <end position="80"/>
    </location>
</feature>
<protein>
    <recommendedName>
        <fullName evidence="4">HTH-type transcriptional regulator</fullName>
    </recommendedName>
</protein>
<dbReference type="InterPro" id="IPR036388">
    <property type="entry name" value="WH-like_DNA-bd_sf"/>
</dbReference>
<dbReference type="InterPro" id="IPR036390">
    <property type="entry name" value="WH_DNA-bd_sf"/>
</dbReference>
<evidence type="ECO:0000256" key="2">
    <source>
        <dbReference type="ARBA" id="ARBA00023125"/>
    </source>
</evidence>
<dbReference type="RefSeq" id="WP_169683636.1">
    <property type="nucleotide sequence ID" value="NZ_JABBNU010000010.1"/>
</dbReference>
<dbReference type="PANTHER" id="PTHR38465:SF1">
    <property type="entry name" value="HTH-TYPE TRANSCRIPTIONAL REGULATOR MJ1563-RELATED"/>
    <property type="match status" value="1"/>
</dbReference>
<keyword evidence="2 4" id="KW-0238">DNA-binding</keyword>
<proteinExistence type="inferred from homology"/>
<accession>A0A848J2H0</accession>
<comment type="similarity">
    <text evidence="4">Belongs to the GbsR family.</text>
</comment>
<dbReference type="EMBL" id="JABBNU010000010">
    <property type="protein sequence ID" value="NMM49976.1"/>
    <property type="molecule type" value="Genomic_DNA"/>
</dbReference>
<dbReference type="PIRSF" id="PIRSF006707">
    <property type="entry name" value="MJ1563"/>
    <property type="match status" value="1"/>
</dbReference>
<name>A0A848J2H0_9BACT</name>
<dbReference type="Pfam" id="PF12802">
    <property type="entry name" value="MarR_2"/>
    <property type="match status" value="1"/>
</dbReference>
<comment type="caution">
    <text evidence="6">The sequence shown here is derived from an EMBL/GenBank/DDBJ whole genome shotgun (WGS) entry which is preliminary data.</text>
</comment>
<evidence type="ECO:0000259" key="5">
    <source>
        <dbReference type="Pfam" id="PF12802"/>
    </source>
</evidence>
<dbReference type="Proteomes" id="UP000559010">
    <property type="component" value="Unassembled WGS sequence"/>
</dbReference>
<keyword evidence="1 4" id="KW-0805">Transcription regulation</keyword>
<dbReference type="PANTHER" id="PTHR38465">
    <property type="entry name" value="HTH-TYPE TRANSCRIPTIONAL REGULATOR MJ1563-RELATED"/>
    <property type="match status" value="1"/>
</dbReference>
<dbReference type="InterPro" id="IPR000835">
    <property type="entry name" value="HTH_MarR-typ"/>
</dbReference>
<reference evidence="6 7" key="1">
    <citation type="submission" date="2020-04" db="EMBL/GenBank/DDBJ databases">
        <title>Flammeovirgaceae bacterium KN852 isolated from deep sea.</title>
        <authorList>
            <person name="Zhang D.-C."/>
        </authorList>
    </citation>
    <scope>NUCLEOTIDE SEQUENCE [LARGE SCALE GENOMIC DNA]</scope>
    <source>
        <strain evidence="6 7">KN852</strain>
    </source>
</reference>
<evidence type="ECO:0000313" key="7">
    <source>
        <dbReference type="Proteomes" id="UP000559010"/>
    </source>
</evidence>
<evidence type="ECO:0000313" key="6">
    <source>
        <dbReference type="EMBL" id="NMM49976.1"/>
    </source>
</evidence>
<keyword evidence="3 4" id="KW-0804">Transcription</keyword>
<sequence length="165" mass="18953">MKFEEAKSKFIHTWGALGSDWGINRTMAQIHALLLISPEALSAEDIMEELKISRGNANMNIRALIDWGLVYKDHIPGERREYFKAIKDIMEIARKISAERRKRELTPILNTMNELKSIESEGSAQEDEFKKMTSEIASFSGKADSVLDMFIRSDKSWFLKLLTKL</sequence>
<dbReference type="InterPro" id="IPR052362">
    <property type="entry name" value="HTH-GbsR_regulator"/>
</dbReference>
<dbReference type="AlphaFoldDB" id="A0A848J2H0"/>
<evidence type="ECO:0000256" key="3">
    <source>
        <dbReference type="ARBA" id="ARBA00023163"/>
    </source>
</evidence>
<dbReference type="InterPro" id="IPR026282">
    <property type="entry name" value="MJ1563"/>
</dbReference>
<dbReference type="SUPFAM" id="SSF46785">
    <property type="entry name" value="Winged helix' DNA-binding domain"/>
    <property type="match status" value="1"/>
</dbReference>
<evidence type="ECO:0000256" key="1">
    <source>
        <dbReference type="ARBA" id="ARBA00023015"/>
    </source>
</evidence>
<dbReference type="GO" id="GO:0003700">
    <property type="term" value="F:DNA-binding transcription factor activity"/>
    <property type="evidence" value="ECO:0007669"/>
    <property type="project" value="InterPro"/>
</dbReference>
<gene>
    <name evidence="6" type="ORF">HH304_16335</name>
</gene>
<evidence type="ECO:0000256" key="4">
    <source>
        <dbReference type="PIRNR" id="PIRNR006707"/>
    </source>
</evidence>
<dbReference type="GO" id="GO:0003677">
    <property type="term" value="F:DNA binding"/>
    <property type="evidence" value="ECO:0007669"/>
    <property type="project" value="UniProtKB-UniRule"/>
</dbReference>
<dbReference type="Gene3D" id="1.10.10.10">
    <property type="entry name" value="Winged helix-like DNA-binding domain superfamily/Winged helix DNA-binding domain"/>
    <property type="match status" value="1"/>
</dbReference>
<keyword evidence="7" id="KW-1185">Reference proteome</keyword>